<name>A0A0V0XYH3_TRIPS</name>
<keyword evidence="1" id="KW-0812">Transmembrane</keyword>
<proteinExistence type="predicted"/>
<protein>
    <submittedName>
        <fullName evidence="2">Uncharacterized protein</fullName>
    </submittedName>
</protein>
<organism evidence="2 3">
    <name type="scientific">Trichinella pseudospiralis</name>
    <name type="common">Parasitic roundworm</name>
    <dbReference type="NCBI Taxonomy" id="6337"/>
    <lineage>
        <taxon>Eukaryota</taxon>
        <taxon>Metazoa</taxon>
        <taxon>Ecdysozoa</taxon>
        <taxon>Nematoda</taxon>
        <taxon>Enoplea</taxon>
        <taxon>Dorylaimia</taxon>
        <taxon>Trichinellida</taxon>
        <taxon>Trichinellidae</taxon>
        <taxon>Trichinella</taxon>
    </lineage>
</organism>
<dbReference type="EMBL" id="JYDU01000099">
    <property type="protein sequence ID" value="KRX92906.1"/>
    <property type="molecule type" value="Genomic_DNA"/>
</dbReference>
<feature type="transmembrane region" description="Helical" evidence="1">
    <location>
        <begin position="7"/>
        <end position="27"/>
    </location>
</feature>
<keyword evidence="1" id="KW-1133">Transmembrane helix</keyword>
<evidence type="ECO:0000313" key="3">
    <source>
        <dbReference type="Proteomes" id="UP000054815"/>
    </source>
</evidence>
<keyword evidence="1" id="KW-0472">Membrane</keyword>
<dbReference type="EMBL" id="JYDU01000099">
    <property type="protein sequence ID" value="KRX92907.1"/>
    <property type="molecule type" value="Genomic_DNA"/>
</dbReference>
<comment type="caution">
    <text evidence="2">The sequence shown here is derived from an EMBL/GenBank/DDBJ whole genome shotgun (WGS) entry which is preliminary data.</text>
</comment>
<accession>A0A0V0XYH3</accession>
<reference evidence="2 3" key="1">
    <citation type="submission" date="2015-01" db="EMBL/GenBank/DDBJ databases">
        <title>Evolution of Trichinella species and genotypes.</title>
        <authorList>
            <person name="Korhonen P.K."/>
            <person name="Edoardo P."/>
            <person name="Giuseppe L.R."/>
            <person name="Gasser R.B."/>
        </authorList>
    </citation>
    <scope>NUCLEOTIDE SEQUENCE [LARGE SCALE GENOMIC DNA]</scope>
    <source>
        <strain evidence="2">ISS141</strain>
    </source>
</reference>
<dbReference type="Proteomes" id="UP000054815">
    <property type="component" value="Unassembled WGS sequence"/>
</dbReference>
<feature type="non-terminal residue" evidence="2">
    <location>
        <position position="1"/>
    </location>
</feature>
<gene>
    <name evidence="2" type="ORF">T4E_4170</name>
</gene>
<evidence type="ECO:0000313" key="2">
    <source>
        <dbReference type="EMBL" id="KRX92907.1"/>
    </source>
</evidence>
<evidence type="ECO:0000256" key="1">
    <source>
        <dbReference type="SAM" id="Phobius"/>
    </source>
</evidence>
<sequence length="61" mass="7286">LLRRRFGFLRTFRFFYLILAYLFHMIYDTLLQQQFVLILFIKTKASSQAKHLTSTSSSHVA</sequence>
<dbReference type="AlphaFoldDB" id="A0A0V0XYH3"/>